<dbReference type="EMBL" id="VULT01000001">
    <property type="protein sequence ID" value="MSS16272.1"/>
    <property type="molecule type" value="Genomic_DNA"/>
</dbReference>
<comment type="caution">
    <text evidence="1">The sequence shown here is derived from an EMBL/GenBank/DDBJ whole genome shotgun (WGS) entry which is preliminary data.</text>
</comment>
<dbReference type="RefSeq" id="WP_154327941.1">
    <property type="nucleotide sequence ID" value="NZ_CP045696.1"/>
</dbReference>
<protein>
    <submittedName>
        <fullName evidence="1">DUF4250 domain-containing protein</fullName>
    </submittedName>
</protein>
<name>A0A6L5XCS6_9BACT</name>
<dbReference type="InterPro" id="IPR025346">
    <property type="entry name" value="DUF4250"/>
</dbReference>
<dbReference type="AlphaFoldDB" id="A0A6L5XCS6"/>
<dbReference type="Proteomes" id="UP000483362">
    <property type="component" value="Unassembled WGS sequence"/>
</dbReference>
<reference evidence="1 2" key="1">
    <citation type="submission" date="2019-08" db="EMBL/GenBank/DDBJ databases">
        <title>In-depth cultivation of the pig gut microbiome towards novel bacterial diversity and tailored functional studies.</title>
        <authorList>
            <person name="Wylensek D."/>
            <person name="Hitch T.C.A."/>
            <person name="Clavel T."/>
        </authorList>
    </citation>
    <scope>NUCLEOTIDE SEQUENCE [LARGE SCALE GENOMIC DNA]</scope>
    <source>
        <strain evidence="1 2">Oil-RF-744-WCA-WT-10</strain>
    </source>
</reference>
<gene>
    <name evidence="1" type="ORF">FYJ29_00560</name>
</gene>
<dbReference type="Pfam" id="PF14056">
    <property type="entry name" value="DUF4250"/>
    <property type="match status" value="1"/>
</dbReference>
<proteinExistence type="predicted"/>
<evidence type="ECO:0000313" key="2">
    <source>
        <dbReference type="Proteomes" id="UP000483362"/>
    </source>
</evidence>
<organism evidence="1 2">
    <name type="scientific">Sodaliphilus pleomorphus</name>
    <dbReference type="NCBI Taxonomy" id="2606626"/>
    <lineage>
        <taxon>Bacteria</taxon>
        <taxon>Pseudomonadati</taxon>
        <taxon>Bacteroidota</taxon>
        <taxon>Bacteroidia</taxon>
        <taxon>Bacteroidales</taxon>
        <taxon>Muribaculaceae</taxon>
        <taxon>Sodaliphilus</taxon>
    </lineage>
</organism>
<accession>A0A6L5XCS6</accession>
<sequence length="59" mass="6804">MENLPQDPMILLSYVNTELRDNCASLDDFCHLHNVDKAALMSKLKAAGFEYNAELKKFW</sequence>
<keyword evidence="2" id="KW-1185">Reference proteome</keyword>
<evidence type="ECO:0000313" key="1">
    <source>
        <dbReference type="EMBL" id="MSS16272.1"/>
    </source>
</evidence>